<feature type="domain" description="Secretion system C-terminal sorting" evidence="1">
    <location>
        <begin position="344"/>
        <end position="414"/>
    </location>
</feature>
<evidence type="ECO:0000313" key="2">
    <source>
        <dbReference type="EMBL" id="OQP48355.1"/>
    </source>
</evidence>
<dbReference type="InterPro" id="IPR026444">
    <property type="entry name" value="Secre_tail"/>
</dbReference>
<accession>A0ABX3NVS4</accession>
<reference evidence="2 3" key="1">
    <citation type="submission" date="2016-04" db="EMBL/GenBank/DDBJ databases">
        <authorList>
            <person name="Chen L."/>
            <person name="Zhuang W."/>
            <person name="Wang G."/>
        </authorList>
    </citation>
    <scope>NUCLEOTIDE SEQUENCE [LARGE SCALE GENOMIC DNA]</scope>
    <source>
        <strain evidence="3">GR20</strain>
    </source>
</reference>
<comment type="caution">
    <text evidence="2">The sequence shown here is derived from an EMBL/GenBank/DDBJ whole genome shotgun (WGS) entry which is preliminary data.</text>
</comment>
<keyword evidence="3" id="KW-1185">Reference proteome</keyword>
<gene>
    <name evidence="2" type="ORF">A4D02_06460</name>
</gene>
<dbReference type="Proteomes" id="UP000192277">
    <property type="component" value="Unassembled WGS sequence"/>
</dbReference>
<dbReference type="InterPro" id="IPR013783">
    <property type="entry name" value="Ig-like_fold"/>
</dbReference>
<name>A0ABX3NVS4_9BACT</name>
<proteinExistence type="predicted"/>
<protein>
    <recommendedName>
        <fullName evidence="1">Secretion system C-terminal sorting domain-containing protein</fullName>
    </recommendedName>
</protein>
<dbReference type="EMBL" id="LWBO01000012">
    <property type="protein sequence ID" value="OQP48355.1"/>
    <property type="molecule type" value="Genomic_DNA"/>
</dbReference>
<organism evidence="2 3">
    <name type="scientific">Niastella koreensis</name>
    <dbReference type="NCBI Taxonomy" id="354356"/>
    <lineage>
        <taxon>Bacteria</taxon>
        <taxon>Pseudomonadati</taxon>
        <taxon>Bacteroidota</taxon>
        <taxon>Chitinophagia</taxon>
        <taxon>Chitinophagales</taxon>
        <taxon>Chitinophagaceae</taxon>
        <taxon>Niastella</taxon>
    </lineage>
</organism>
<evidence type="ECO:0000313" key="3">
    <source>
        <dbReference type="Proteomes" id="UP000192277"/>
    </source>
</evidence>
<dbReference type="Pfam" id="PF18962">
    <property type="entry name" value="Por_Secre_tail"/>
    <property type="match status" value="1"/>
</dbReference>
<dbReference type="Gene3D" id="2.60.40.10">
    <property type="entry name" value="Immunoglobulins"/>
    <property type="match status" value="1"/>
</dbReference>
<dbReference type="NCBIfam" id="TIGR04183">
    <property type="entry name" value="Por_Secre_tail"/>
    <property type="match status" value="1"/>
</dbReference>
<evidence type="ECO:0000259" key="1">
    <source>
        <dbReference type="Pfam" id="PF18962"/>
    </source>
</evidence>
<sequence length="418" mass="45402">MKHLYPAITRIALTIALIIYNVVANSQTLNFNNPVVESGTDLQAGCIYRFKSVTTNGLIDALVKIDSLVGVTLSGIDATPSGSSSTAFQPQLSSLGGLGYHYSVFTINFVNKGTTTPANVYNFSSVFMGIDGSNQIMEFNSITVANPTWEYVSPTPKVAVTQNGNTVSGIATSSKPTGGQGIDATDSTQMFKVSTASTSSVTIRVGFNQTQNGWNGNDLFSLNMGGSEIPLTTLPVTLVNFTTQLANEKVWLAWATKQEDNLSYYSIERSFDNKEFAQVALLFPAEDLSTGNNYSYKDPVNNVKAPVIYYRLKMVDKDGKYKYSETRTVRMGGINSGSAKLTTWPNPVVNELHVSVPPKWQYQTVTCQLLNTMGSIIKSFNMLQTATIGMADVPAGTYYLKVANGKEISTQTIIKSRN</sequence>
<dbReference type="RefSeq" id="WP_014221552.1">
    <property type="nucleotide sequence ID" value="NZ_LWBO01000012.1"/>
</dbReference>